<protein>
    <submittedName>
        <fullName evidence="2">GNAT family N-acetyltransferase</fullName>
    </submittedName>
</protein>
<comment type="caution">
    <text evidence="2">The sequence shown here is derived from an EMBL/GenBank/DDBJ whole genome shotgun (WGS) entry which is preliminary data.</text>
</comment>
<dbReference type="PROSITE" id="PS51186">
    <property type="entry name" value="GNAT"/>
    <property type="match status" value="1"/>
</dbReference>
<reference evidence="2 3" key="1">
    <citation type="journal article" date="2019" name="Int. J. Syst. Evol. Microbiol.">
        <title>The Global Catalogue of Microorganisms (GCM) 10K type strain sequencing project: providing services to taxonomists for standard genome sequencing and annotation.</title>
        <authorList>
            <consortium name="The Broad Institute Genomics Platform"/>
            <consortium name="The Broad Institute Genome Sequencing Center for Infectious Disease"/>
            <person name="Wu L."/>
            <person name="Ma J."/>
        </authorList>
    </citation>
    <scope>NUCLEOTIDE SEQUENCE [LARGE SCALE GENOMIC DNA]</scope>
    <source>
        <strain evidence="2 3">JCM 15503</strain>
    </source>
</reference>
<evidence type="ECO:0000313" key="2">
    <source>
        <dbReference type="EMBL" id="GAA0766114.1"/>
    </source>
</evidence>
<dbReference type="PANTHER" id="PTHR43441:SF11">
    <property type="entry name" value="RIBOSOMAL-PROTEIN-SERINE ACETYLTRANSFERASE"/>
    <property type="match status" value="1"/>
</dbReference>
<feature type="domain" description="N-acetyltransferase" evidence="1">
    <location>
        <begin position="14"/>
        <end position="179"/>
    </location>
</feature>
<evidence type="ECO:0000259" key="1">
    <source>
        <dbReference type="PROSITE" id="PS51186"/>
    </source>
</evidence>
<dbReference type="EMBL" id="BAAAEW010000042">
    <property type="protein sequence ID" value="GAA0766114.1"/>
    <property type="molecule type" value="Genomic_DNA"/>
</dbReference>
<gene>
    <name evidence="2" type="ORF">GCM10009107_53920</name>
</gene>
<keyword evidence="3" id="KW-1185">Reference proteome</keyword>
<dbReference type="Proteomes" id="UP001500279">
    <property type="component" value="Unassembled WGS sequence"/>
</dbReference>
<sequence length="189" mass="21047">MHDFSALQLDTPRLLLRPLQPTDAPALFALFSDPEVMRYWSSGPWTEMAQADAMIASDQRQLAEGKAIRLGLIRRSDEAMIGTCSLFSLVQDSRRAELGYSLAPHAWRQGYVQEAVGALIAWALGPALNLNRLEADIDPRNVASGRSLLRLDFQCEGLLRERWFVAGEVSDTAMYGLLQREWLAARAAS</sequence>
<name>A0ABN1KGD8_9BURK</name>
<dbReference type="InterPro" id="IPR000182">
    <property type="entry name" value="GNAT_dom"/>
</dbReference>
<dbReference type="InterPro" id="IPR016181">
    <property type="entry name" value="Acyl_CoA_acyltransferase"/>
</dbReference>
<dbReference type="SUPFAM" id="SSF55729">
    <property type="entry name" value="Acyl-CoA N-acyltransferases (Nat)"/>
    <property type="match status" value="1"/>
</dbReference>
<dbReference type="Gene3D" id="3.40.630.30">
    <property type="match status" value="1"/>
</dbReference>
<dbReference type="PANTHER" id="PTHR43441">
    <property type="entry name" value="RIBOSOMAL-PROTEIN-SERINE ACETYLTRANSFERASE"/>
    <property type="match status" value="1"/>
</dbReference>
<evidence type="ECO:0000313" key="3">
    <source>
        <dbReference type="Proteomes" id="UP001500279"/>
    </source>
</evidence>
<dbReference type="RefSeq" id="WP_141290762.1">
    <property type="nucleotide sequence ID" value="NZ_BAAAEW010000042.1"/>
</dbReference>
<dbReference type="InterPro" id="IPR051908">
    <property type="entry name" value="Ribosomal_N-acetyltransferase"/>
</dbReference>
<dbReference type="Pfam" id="PF13302">
    <property type="entry name" value="Acetyltransf_3"/>
    <property type="match status" value="1"/>
</dbReference>
<organism evidence="2 3">
    <name type="scientific">Ideonella azotifigens</name>
    <dbReference type="NCBI Taxonomy" id="513160"/>
    <lineage>
        <taxon>Bacteria</taxon>
        <taxon>Pseudomonadati</taxon>
        <taxon>Pseudomonadota</taxon>
        <taxon>Betaproteobacteria</taxon>
        <taxon>Burkholderiales</taxon>
        <taxon>Sphaerotilaceae</taxon>
        <taxon>Ideonella</taxon>
    </lineage>
</organism>
<accession>A0ABN1KGD8</accession>
<proteinExistence type="predicted"/>